<accession>A0A0K1Y4L0</accession>
<organism evidence="1 2">
    <name type="scientific">Klebsiella phage JD18</name>
    <dbReference type="NCBI Taxonomy" id="1698360"/>
    <lineage>
        <taxon>Viruses</taxon>
        <taxon>Duplodnaviria</taxon>
        <taxon>Heunggongvirae</taxon>
        <taxon>Uroviricota</taxon>
        <taxon>Caudoviricetes</taxon>
        <taxon>Pantevenvirales</taxon>
        <taxon>Straboviridae</taxon>
        <taxon>Tevenvirinae</taxon>
        <taxon>Jiaodavirus</taxon>
        <taxon>Jiaodavirus jd18</taxon>
    </lineage>
</organism>
<dbReference type="KEGG" id="vg:26518458"/>
<proteinExistence type="predicted"/>
<sequence>MTEEQIVEVGLLGWFISKTPDGRNTIETPNGEFIIEEDFDAFWIYERSGENEYTSVDAFSKFEDAIDSVKAWLK</sequence>
<reference evidence="1 2" key="1">
    <citation type="submission" date="2015-07" db="EMBL/GenBank/DDBJ databases">
        <title>Isolation and characterization of JD18-a novel lytic bacteriophage for Klebsiella pneumoniae.</title>
        <authorList>
            <person name="Fan J."/>
            <person name="Zhang X."/>
            <person name="Guo X."/>
            <person name="He P."/>
            <person name="Zhang Y."/>
        </authorList>
    </citation>
    <scope>NUCLEOTIDE SEQUENCE [LARGE SCALE GENOMIC DNA]</scope>
</reference>
<gene>
    <name evidence="1" type="ORF">JD18_043</name>
</gene>
<evidence type="ECO:0000313" key="1">
    <source>
        <dbReference type="EMBL" id="AKY01914.1"/>
    </source>
</evidence>
<evidence type="ECO:0000313" key="2">
    <source>
        <dbReference type="Proteomes" id="UP000204179"/>
    </source>
</evidence>
<name>A0A0K1Y4L0_9CAUD</name>
<dbReference type="EMBL" id="KT239446">
    <property type="protein sequence ID" value="AKY01914.1"/>
    <property type="molecule type" value="Genomic_DNA"/>
</dbReference>
<dbReference type="RefSeq" id="YP_009190624.1">
    <property type="nucleotide sequence ID" value="NC_028686.1"/>
</dbReference>
<keyword evidence="2" id="KW-1185">Reference proteome</keyword>
<dbReference type="Proteomes" id="UP000204179">
    <property type="component" value="Segment"/>
</dbReference>
<dbReference type="GeneID" id="26518458"/>
<protein>
    <submittedName>
        <fullName evidence="1">Uncharacterized protein</fullName>
    </submittedName>
</protein>